<feature type="compositionally biased region" description="Basic and acidic residues" evidence="4">
    <location>
        <begin position="222"/>
        <end position="234"/>
    </location>
</feature>
<keyword evidence="3 7" id="KW-0067">ATP-binding</keyword>
<dbReference type="Proteomes" id="UP000317180">
    <property type="component" value="Unassembled WGS sequence"/>
</dbReference>
<dbReference type="InterPro" id="IPR027417">
    <property type="entry name" value="P-loop_NTPase"/>
</dbReference>
<evidence type="ECO:0000256" key="2">
    <source>
        <dbReference type="ARBA" id="ARBA00022741"/>
    </source>
</evidence>
<feature type="domain" description="ABC transporter" evidence="5">
    <location>
        <begin position="1"/>
        <end position="227"/>
    </location>
</feature>
<dbReference type="GO" id="GO:0016887">
    <property type="term" value="F:ATP hydrolysis activity"/>
    <property type="evidence" value="ECO:0007669"/>
    <property type="project" value="InterPro"/>
</dbReference>
<evidence type="ECO:0000256" key="4">
    <source>
        <dbReference type="SAM" id="MobiDB-lite"/>
    </source>
</evidence>
<dbReference type="EMBL" id="RHHN01000048">
    <property type="protein sequence ID" value="RNB53201.1"/>
    <property type="molecule type" value="Genomic_DNA"/>
</dbReference>
<evidence type="ECO:0000313" key="7">
    <source>
        <dbReference type="EMBL" id="RNB53201.1"/>
    </source>
</evidence>
<organism evidence="7 8">
    <name type="scientific">Brevibacillus agri</name>
    <dbReference type="NCBI Taxonomy" id="51101"/>
    <lineage>
        <taxon>Bacteria</taxon>
        <taxon>Bacillati</taxon>
        <taxon>Bacillota</taxon>
        <taxon>Bacilli</taxon>
        <taxon>Bacillales</taxon>
        <taxon>Paenibacillaceae</taxon>
        <taxon>Brevibacillus</taxon>
    </lineage>
</organism>
<dbReference type="OrthoDB" id="9802264at2"/>
<comment type="caution">
    <text evidence="7">The sequence shown here is derived from an EMBL/GenBank/DDBJ whole genome shotgun (WGS) entry which is preliminary data.</text>
</comment>
<protein>
    <submittedName>
        <fullName evidence="6 7">ABC transporter</fullName>
    </submittedName>
</protein>
<dbReference type="PROSITE" id="PS00211">
    <property type="entry name" value="ABC_TRANSPORTER_1"/>
    <property type="match status" value="1"/>
</dbReference>
<keyword evidence="2" id="KW-0547">Nucleotide-binding</keyword>
<accession>A0A3M8APT6</accession>
<dbReference type="AlphaFoldDB" id="A0A3M8APT6"/>
<dbReference type="Proteomes" id="UP000276178">
    <property type="component" value="Unassembled WGS sequence"/>
</dbReference>
<evidence type="ECO:0000256" key="1">
    <source>
        <dbReference type="ARBA" id="ARBA00022448"/>
    </source>
</evidence>
<evidence type="ECO:0000256" key="3">
    <source>
        <dbReference type="ARBA" id="ARBA00022840"/>
    </source>
</evidence>
<dbReference type="Pfam" id="PF00005">
    <property type="entry name" value="ABC_tran"/>
    <property type="match status" value="1"/>
</dbReference>
<dbReference type="SMART" id="SM00382">
    <property type="entry name" value="AAA"/>
    <property type="match status" value="1"/>
</dbReference>
<dbReference type="EMBL" id="BJOD01000001">
    <property type="protein sequence ID" value="GED24153.1"/>
    <property type="molecule type" value="Genomic_DNA"/>
</dbReference>
<evidence type="ECO:0000313" key="9">
    <source>
        <dbReference type="Proteomes" id="UP000317180"/>
    </source>
</evidence>
<evidence type="ECO:0000259" key="5">
    <source>
        <dbReference type="PROSITE" id="PS50893"/>
    </source>
</evidence>
<name>A0A3M8APT6_9BACL</name>
<feature type="region of interest" description="Disordered" evidence="4">
    <location>
        <begin position="211"/>
        <end position="234"/>
    </location>
</feature>
<reference evidence="6 9" key="2">
    <citation type="submission" date="2019-06" db="EMBL/GenBank/DDBJ databases">
        <title>Whole genome shotgun sequence of Brevibacillus agri NBRC 15538.</title>
        <authorList>
            <person name="Hosoyama A."/>
            <person name="Uohara A."/>
            <person name="Ohji S."/>
            <person name="Ichikawa N."/>
        </authorList>
    </citation>
    <scope>NUCLEOTIDE SEQUENCE [LARGE SCALE GENOMIC DNA]</scope>
    <source>
        <strain evidence="6 9">NBRC 15538</strain>
    </source>
</reference>
<dbReference type="PANTHER" id="PTHR42781:SF4">
    <property type="entry name" value="SPERMIDINE_PUTRESCINE IMPORT ATP-BINDING PROTEIN POTA"/>
    <property type="match status" value="1"/>
</dbReference>
<dbReference type="SUPFAM" id="SSF52540">
    <property type="entry name" value="P-loop containing nucleoside triphosphate hydrolases"/>
    <property type="match status" value="1"/>
</dbReference>
<dbReference type="RefSeq" id="WP_005827182.1">
    <property type="nucleotide sequence ID" value="NZ_BJOD01000001.1"/>
</dbReference>
<evidence type="ECO:0000313" key="6">
    <source>
        <dbReference type="EMBL" id="GED24153.1"/>
    </source>
</evidence>
<dbReference type="InterPro" id="IPR017871">
    <property type="entry name" value="ABC_transporter-like_CS"/>
</dbReference>
<dbReference type="GeneID" id="82812106"/>
<dbReference type="Gene3D" id="3.40.50.300">
    <property type="entry name" value="P-loop containing nucleotide triphosphate hydrolases"/>
    <property type="match status" value="1"/>
</dbReference>
<keyword evidence="1" id="KW-0813">Transport</keyword>
<dbReference type="PROSITE" id="PS50893">
    <property type="entry name" value="ABC_TRANSPORTER_2"/>
    <property type="match status" value="1"/>
</dbReference>
<sequence>MLSVTIQKRLPDFLLDVSFSTEQEIVVLFGPSGSGKTTILNSIAGLVHPDEGEIALNGRTFYRQGQKPLPVQKRKVGYLFQDYALFPHMTVAQNIRYGLKTGHELHLEPLLSTVGIDHLLEKYPHQLSGGQKQRVALVRALATEPDILLLDEPLSALDADTRRQCQDELLRLHAMWHIPFLLVTHDREEAEKLGDTILLLENGKIVEQTKQNGQDRFPLLSGDKHADRMRSQPL</sequence>
<reference evidence="7 8" key="1">
    <citation type="submission" date="2018-10" db="EMBL/GenBank/DDBJ databases">
        <title>Phylogenomics of Brevibacillus.</title>
        <authorList>
            <person name="Dunlap C."/>
        </authorList>
    </citation>
    <scope>NUCLEOTIDE SEQUENCE [LARGE SCALE GENOMIC DNA]</scope>
    <source>
        <strain evidence="7 8">NRRL NRS 1219</strain>
    </source>
</reference>
<dbReference type="InterPro" id="IPR003439">
    <property type="entry name" value="ABC_transporter-like_ATP-bd"/>
</dbReference>
<gene>
    <name evidence="6" type="ORF">BAG01nite_02550</name>
    <name evidence="7" type="ORF">EB820_16555</name>
</gene>
<proteinExistence type="predicted"/>
<dbReference type="InterPro" id="IPR050093">
    <property type="entry name" value="ABC_SmlMolc_Importer"/>
</dbReference>
<keyword evidence="9" id="KW-1185">Reference proteome</keyword>
<dbReference type="InterPro" id="IPR003593">
    <property type="entry name" value="AAA+_ATPase"/>
</dbReference>
<evidence type="ECO:0000313" key="8">
    <source>
        <dbReference type="Proteomes" id="UP000276178"/>
    </source>
</evidence>
<dbReference type="GO" id="GO:0005524">
    <property type="term" value="F:ATP binding"/>
    <property type="evidence" value="ECO:0007669"/>
    <property type="project" value="UniProtKB-KW"/>
</dbReference>
<dbReference type="PANTHER" id="PTHR42781">
    <property type="entry name" value="SPERMIDINE/PUTRESCINE IMPORT ATP-BINDING PROTEIN POTA"/>
    <property type="match status" value="1"/>
</dbReference>